<comment type="similarity">
    <text evidence="1">Belongs to the RRP7 family.</text>
</comment>
<reference evidence="3" key="1">
    <citation type="journal article" date="2013" name="Genetics">
        <title>The draft genome and transcriptome of Panagrellus redivivus are shaped by the harsh demands of a free-living lifestyle.</title>
        <authorList>
            <person name="Srinivasan J."/>
            <person name="Dillman A.R."/>
            <person name="Macchietto M.G."/>
            <person name="Heikkinen L."/>
            <person name="Lakso M."/>
            <person name="Fracchia K.M."/>
            <person name="Antoshechkin I."/>
            <person name="Mortazavi A."/>
            <person name="Wong G."/>
            <person name="Sternberg P.W."/>
        </authorList>
    </citation>
    <scope>NUCLEOTIDE SEQUENCE [LARGE SCALE GENOMIC DNA]</scope>
    <source>
        <strain evidence="3">MT8872</strain>
    </source>
</reference>
<dbReference type="InterPro" id="IPR024326">
    <property type="entry name" value="RRP7_C"/>
</dbReference>
<dbReference type="Proteomes" id="UP000492821">
    <property type="component" value="Unassembled WGS sequence"/>
</dbReference>
<organism evidence="3 4">
    <name type="scientific">Panagrellus redivivus</name>
    <name type="common">Microworm</name>
    <dbReference type="NCBI Taxonomy" id="6233"/>
    <lineage>
        <taxon>Eukaryota</taxon>
        <taxon>Metazoa</taxon>
        <taxon>Ecdysozoa</taxon>
        <taxon>Nematoda</taxon>
        <taxon>Chromadorea</taxon>
        <taxon>Rhabditida</taxon>
        <taxon>Tylenchina</taxon>
        <taxon>Panagrolaimomorpha</taxon>
        <taxon>Panagrolaimoidea</taxon>
        <taxon>Panagrolaimidae</taxon>
        <taxon>Panagrellus</taxon>
    </lineage>
</organism>
<feature type="domain" description="Ribosomal RNA-processing protein 7 C-terminal" evidence="2">
    <location>
        <begin position="222"/>
        <end position="276"/>
    </location>
</feature>
<accession>A0A7E4VJL8</accession>
<dbReference type="PANTHER" id="PTHR13191:SF0">
    <property type="entry name" value="RIBOSOMAL RNA-PROCESSING PROTEIN 7 HOMOLOG A-RELATED"/>
    <property type="match status" value="1"/>
</dbReference>
<dbReference type="GO" id="GO:0000028">
    <property type="term" value="P:ribosomal small subunit assembly"/>
    <property type="evidence" value="ECO:0007669"/>
    <property type="project" value="TreeGrafter"/>
</dbReference>
<dbReference type="GO" id="GO:0034456">
    <property type="term" value="C:UTP-C complex"/>
    <property type="evidence" value="ECO:0007669"/>
    <property type="project" value="TreeGrafter"/>
</dbReference>
<evidence type="ECO:0000256" key="1">
    <source>
        <dbReference type="ARBA" id="ARBA00006110"/>
    </source>
</evidence>
<evidence type="ECO:0000259" key="2">
    <source>
        <dbReference type="Pfam" id="PF12923"/>
    </source>
</evidence>
<sequence>MVTCLDRDGLQWFRMTLIIPVFGNAVTLCSRKLSFFRRMKPKSSNANKIIPVLGVKSKLNRTSRRLSRQAAKPTASLSEKVAAAAVKEVKNKVAETIGTVDYVLVLHYSVSDTLTAPRQLFVRPQTDNDKGIVVANVPPFLNDDALKHLLEQYVEEGKVVAVFTRRGATAGFRVVSAIFDSEIWRQQFFTNANNSDPVVLEDLDISLPSTGFKKYAANYNAQFKSVDELRSEVENAVSEYDTARAEKIREAKDKAHEEPADDGWVTVTAKHPRAFKAQGRARGPAAY</sequence>
<evidence type="ECO:0000313" key="4">
    <source>
        <dbReference type="WBParaSite" id="Pan_g21965.t2"/>
    </source>
</evidence>
<dbReference type="GO" id="GO:0032545">
    <property type="term" value="C:CURI complex"/>
    <property type="evidence" value="ECO:0007669"/>
    <property type="project" value="TreeGrafter"/>
</dbReference>
<dbReference type="GO" id="GO:0006364">
    <property type="term" value="P:rRNA processing"/>
    <property type="evidence" value="ECO:0007669"/>
    <property type="project" value="TreeGrafter"/>
</dbReference>
<reference evidence="4" key="2">
    <citation type="submission" date="2020-10" db="UniProtKB">
        <authorList>
            <consortium name="WormBaseParasite"/>
        </authorList>
    </citation>
    <scope>IDENTIFICATION</scope>
</reference>
<keyword evidence="3" id="KW-1185">Reference proteome</keyword>
<protein>
    <submittedName>
        <fullName evidence="4">RRP7 domain-containing protein</fullName>
    </submittedName>
</protein>
<name>A0A7E4VJL8_PANRE</name>
<proteinExistence type="inferred from homology"/>
<dbReference type="WBParaSite" id="Pan_g21965.t2">
    <property type="protein sequence ID" value="Pan_g21965.t2"/>
    <property type="gene ID" value="Pan_g21965"/>
</dbReference>
<dbReference type="Pfam" id="PF12923">
    <property type="entry name" value="RRP7"/>
    <property type="match status" value="1"/>
</dbReference>
<dbReference type="AlphaFoldDB" id="A0A7E4VJL8"/>
<dbReference type="InterPro" id="IPR040446">
    <property type="entry name" value="RRP7"/>
</dbReference>
<dbReference type="PANTHER" id="PTHR13191">
    <property type="entry name" value="RIBOSOMAL RNA PROCESSING PROTEIN 7-RELATED"/>
    <property type="match status" value="1"/>
</dbReference>
<evidence type="ECO:0000313" key="3">
    <source>
        <dbReference type="Proteomes" id="UP000492821"/>
    </source>
</evidence>